<protein>
    <recommendedName>
        <fullName evidence="2">DUF8207 domain-containing protein</fullName>
    </recommendedName>
</protein>
<name>A0AAN9Z2M3_9ORTH</name>
<dbReference type="InterPro" id="IPR058520">
    <property type="entry name" value="DUF8207"/>
</dbReference>
<accession>A0AAN9Z2M3</accession>
<evidence type="ECO:0000313" key="3">
    <source>
        <dbReference type="EMBL" id="KAK7792804.1"/>
    </source>
</evidence>
<evidence type="ECO:0000256" key="1">
    <source>
        <dbReference type="SAM" id="MobiDB-lite"/>
    </source>
</evidence>
<evidence type="ECO:0000313" key="4">
    <source>
        <dbReference type="Proteomes" id="UP001378592"/>
    </source>
</evidence>
<dbReference type="PANTHER" id="PTHR35374:SF1">
    <property type="entry name" value="PROTEIN KINASE DOMAIN-CONTAINING PROTEIN"/>
    <property type="match status" value="1"/>
</dbReference>
<dbReference type="Proteomes" id="UP001378592">
    <property type="component" value="Unassembled WGS sequence"/>
</dbReference>
<sequence length="276" mass="31401">MQSDKPITRVSAAAADTKNHQYADIGVNTTSFPKSFPPKKYETDDIFATSSSSLPQKRELQGPIKDEEEEEEEDAEEPIPFGAEGDGLWSERLLAAWEKKSDTAYGPYFIANTLYVGNKEMDINNDGTFTIADRVYDPSPGLLDLLFEKRPNIKVIPPDDMANYKQILTDTSAHKMYYNHGAQYETAKNRWKYRFVIAKLFPRRRNPKRQLLQKVGRGLRFVKAADAADYYKYWRDPNTLVDRLRLLRASKAAGNNGHDGELVEIEEELRSAGIIA</sequence>
<organism evidence="3 4">
    <name type="scientific">Gryllus longicercus</name>
    <dbReference type="NCBI Taxonomy" id="2509291"/>
    <lineage>
        <taxon>Eukaryota</taxon>
        <taxon>Metazoa</taxon>
        <taxon>Ecdysozoa</taxon>
        <taxon>Arthropoda</taxon>
        <taxon>Hexapoda</taxon>
        <taxon>Insecta</taxon>
        <taxon>Pterygota</taxon>
        <taxon>Neoptera</taxon>
        <taxon>Polyneoptera</taxon>
        <taxon>Orthoptera</taxon>
        <taxon>Ensifera</taxon>
        <taxon>Gryllidea</taxon>
        <taxon>Grylloidea</taxon>
        <taxon>Gryllidae</taxon>
        <taxon>Gryllinae</taxon>
        <taxon>Gryllus</taxon>
    </lineage>
</organism>
<proteinExistence type="predicted"/>
<dbReference type="Pfam" id="PF26634">
    <property type="entry name" value="DUF8207"/>
    <property type="match status" value="1"/>
</dbReference>
<evidence type="ECO:0000259" key="2">
    <source>
        <dbReference type="Pfam" id="PF26634"/>
    </source>
</evidence>
<gene>
    <name evidence="3" type="ORF">R5R35_013550</name>
</gene>
<reference evidence="3 4" key="1">
    <citation type="submission" date="2024-03" db="EMBL/GenBank/DDBJ databases">
        <title>The genome assembly and annotation of the cricket Gryllus longicercus Weissman &amp; Gray.</title>
        <authorList>
            <person name="Szrajer S."/>
            <person name="Gray D."/>
            <person name="Ylla G."/>
        </authorList>
    </citation>
    <scope>NUCLEOTIDE SEQUENCE [LARGE SCALE GENOMIC DNA]</scope>
    <source>
        <strain evidence="3">DAG 2021-001</strain>
        <tissue evidence="3">Whole body minus gut</tissue>
    </source>
</reference>
<keyword evidence="4" id="KW-1185">Reference proteome</keyword>
<feature type="compositionally biased region" description="Acidic residues" evidence="1">
    <location>
        <begin position="66"/>
        <end position="77"/>
    </location>
</feature>
<dbReference type="PANTHER" id="PTHR35374">
    <property type="entry name" value="CYCLIN-DEPENDENT KINASE 11A-LIKE"/>
    <property type="match status" value="1"/>
</dbReference>
<feature type="domain" description="DUF8207" evidence="2">
    <location>
        <begin position="101"/>
        <end position="201"/>
    </location>
</feature>
<dbReference type="EMBL" id="JAZDUA010000424">
    <property type="protein sequence ID" value="KAK7792804.1"/>
    <property type="molecule type" value="Genomic_DNA"/>
</dbReference>
<dbReference type="AlphaFoldDB" id="A0AAN9Z2M3"/>
<feature type="region of interest" description="Disordered" evidence="1">
    <location>
        <begin position="1"/>
        <end position="85"/>
    </location>
</feature>
<comment type="caution">
    <text evidence="3">The sequence shown here is derived from an EMBL/GenBank/DDBJ whole genome shotgun (WGS) entry which is preliminary data.</text>
</comment>